<dbReference type="RefSeq" id="WP_343894235.1">
    <property type="nucleotide sequence ID" value="NZ_BAAAFZ010000009.1"/>
</dbReference>
<evidence type="ECO:0000313" key="1">
    <source>
        <dbReference type="EMBL" id="GAA0574608.1"/>
    </source>
</evidence>
<accession>A0ABP3PYH0</accession>
<comment type="caution">
    <text evidence="1">The sequence shown here is derived from an EMBL/GenBank/DDBJ whole genome shotgun (WGS) entry which is preliminary data.</text>
</comment>
<proteinExistence type="predicted"/>
<protein>
    <submittedName>
        <fullName evidence="1">Uncharacterized protein</fullName>
    </submittedName>
</protein>
<name>A0ABP3PYH0_9PROT</name>
<organism evidence="1 2">
    <name type="scientific">Craurococcus roseus</name>
    <dbReference type="NCBI Taxonomy" id="77585"/>
    <lineage>
        <taxon>Bacteria</taxon>
        <taxon>Pseudomonadati</taxon>
        <taxon>Pseudomonadota</taxon>
        <taxon>Alphaproteobacteria</taxon>
        <taxon>Acetobacterales</taxon>
        <taxon>Acetobacteraceae</taxon>
        <taxon>Craurococcus</taxon>
    </lineage>
</organism>
<reference evidence="2" key="1">
    <citation type="journal article" date="2019" name="Int. J. Syst. Evol. Microbiol.">
        <title>The Global Catalogue of Microorganisms (GCM) 10K type strain sequencing project: providing services to taxonomists for standard genome sequencing and annotation.</title>
        <authorList>
            <consortium name="The Broad Institute Genomics Platform"/>
            <consortium name="The Broad Institute Genome Sequencing Center for Infectious Disease"/>
            <person name="Wu L."/>
            <person name="Ma J."/>
        </authorList>
    </citation>
    <scope>NUCLEOTIDE SEQUENCE [LARGE SCALE GENOMIC DNA]</scope>
    <source>
        <strain evidence="2">JCM 9933</strain>
    </source>
</reference>
<evidence type="ECO:0000313" key="2">
    <source>
        <dbReference type="Proteomes" id="UP001501588"/>
    </source>
</evidence>
<dbReference type="Proteomes" id="UP001501588">
    <property type="component" value="Unassembled WGS sequence"/>
</dbReference>
<dbReference type="EMBL" id="BAAAFZ010000009">
    <property type="protein sequence ID" value="GAA0574608.1"/>
    <property type="molecule type" value="Genomic_DNA"/>
</dbReference>
<keyword evidence="2" id="KW-1185">Reference proteome</keyword>
<gene>
    <name evidence="1" type="ORF">GCM10009416_11640</name>
</gene>
<sequence length="128" mass="13894">MDPDRIELTLLPAADDPAPDGADYQAALWAADRTLREHGVKASSSMFRQDDAETPAIHLGQMVVKLGPYVAPALAAVIGVWVQARFGRKARLKVGDVEAEARTPEEVAQLLELVPEIRDSKPKELEGP</sequence>